<dbReference type="InterPro" id="IPR000008">
    <property type="entry name" value="C2_dom"/>
</dbReference>
<evidence type="ECO:0000256" key="1">
    <source>
        <dbReference type="SAM" id="MobiDB-lite"/>
    </source>
</evidence>
<feature type="region of interest" description="Disordered" evidence="1">
    <location>
        <begin position="316"/>
        <end position="336"/>
    </location>
</feature>
<gene>
    <name evidence="3" type="ORF">DH2020_010664</name>
</gene>
<feature type="compositionally biased region" description="Basic residues" evidence="1">
    <location>
        <begin position="316"/>
        <end position="325"/>
    </location>
</feature>
<dbReference type="CDD" id="cd04051">
    <property type="entry name" value="C2_SRC2_like"/>
    <property type="match status" value="1"/>
</dbReference>
<reference evidence="3 4" key="1">
    <citation type="journal article" date="2021" name="Comput. Struct. Biotechnol. J.">
        <title>De novo genome assembly of the potent medicinal plant Rehmannia glutinosa using nanopore technology.</title>
        <authorList>
            <person name="Ma L."/>
            <person name="Dong C."/>
            <person name="Song C."/>
            <person name="Wang X."/>
            <person name="Zheng X."/>
            <person name="Niu Y."/>
            <person name="Chen S."/>
            <person name="Feng W."/>
        </authorList>
    </citation>
    <scope>NUCLEOTIDE SEQUENCE [LARGE SCALE GENOMIC DNA]</scope>
    <source>
        <strain evidence="3">DH-2019</strain>
    </source>
</reference>
<dbReference type="SUPFAM" id="SSF49562">
    <property type="entry name" value="C2 domain (Calcium/lipid-binding domain, CaLB)"/>
    <property type="match status" value="1"/>
</dbReference>
<dbReference type="EMBL" id="JABTTQ020000005">
    <property type="protein sequence ID" value="KAK6156416.1"/>
    <property type="molecule type" value="Genomic_DNA"/>
</dbReference>
<proteinExistence type="predicted"/>
<dbReference type="PANTHER" id="PTHR32246">
    <property type="entry name" value="INGRESSION PROTEIN FIC1"/>
    <property type="match status" value="1"/>
</dbReference>
<dbReference type="Gene3D" id="2.60.40.150">
    <property type="entry name" value="C2 domain"/>
    <property type="match status" value="1"/>
</dbReference>
<evidence type="ECO:0000259" key="2">
    <source>
        <dbReference type="PROSITE" id="PS50004"/>
    </source>
</evidence>
<accession>A0ABR0XBB2</accession>
<evidence type="ECO:0000313" key="4">
    <source>
        <dbReference type="Proteomes" id="UP001318860"/>
    </source>
</evidence>
<feature type="region of interest" description="Disordered" evidence="1">
    <location>
        <begin position="376"/>
        <end position="402"/>
    </location>
</feature>
<comment type="caution">
    <text evidence="3">The sequence shown here is derived from an EMBL/GenBank/DDBJ whole genome shotgun (WGS) entry which is preliminary data.</text>
</comment>
<dbReference type="InterPro" id="IPR044750">
    <property type="entry name" value="C2_SRC2/BAP"/>
</dbReference>
<dbReference type="SMART" id="SM00239">
    <property type="entry name" value="C2"/>
    <property type="match status" value="1"/>
</dbReference>
<protein>
    <recommendedName>
        <fullName evidence="2">C2 domain-containing protein</fullName>
    </recommendedName>
</protein>
<name>A0ABR0XBB2_REHGL</name>
<sequence length="402" mass="43923">MDPTIPTPTVCSTVTTSSISTQAPPPTPLQLLEISLISAQDLTPVCKSMRTHGVAWVNPARKLTTRTDQHGHTHPTWNEKFTFRVDNQFLLSDDAAITVEIYTVSWFREVLVGTVRVLISDLLAPPTGAPLQNHPKNMRFVALQVRRPSGTPQGILNMGVALLDSSMRSMPLKNNAAKSPGADFRNRIEERVNALSLDQQNGYQAEDQDKELDKKIHLWRSLSLGSEVNDEFPLKNGSLCNGSAVNGSMVNGSELCSDIGPSASIVAAELAKKSQPAQLLGKRLNRNARAVETGSSILEELTIEEAKAKGYRIRSNRERWRKQGSGKHNNNMDDDLSDLSSNCNRHSRRNSDGGLFSCFGNAYGIEFTIVCGASNNNIPSSNKPSNSVSKRKNIKSSEANSA</sequence>
<keyword evidence="4" id="KW-1185">Reference proteome</keyword>
<dbReference type="PANTHER" id="PTHR32246:SF103">
    <property type="entry name" value="CALCIUM-DEPENDENT LIPID-BINDING (CALB DOMAIN) FAMILY PROTEIN"/>
    <property type="match status" value="1"/>
</dbReference>
<feature type="compositionally biased region" description="Low complexity" evidence="1">
    <location>
        <begin position="376"/>
        <end position="388"/>
    </location>
</feature>
<feature type="domain" description="C2" evidence="2">
    <location>
        <begin position="13"/>
        <end position="133"/>
    </location>
</feature>
<dbReference type="Pfam" id="PF00168">
    <property type="entry name" value="C2"/>
    <property type="match status" value="1"/>
</dbReference>
<dbReference type="Proteomes" id="UP001318860">
    <property type="component" value="Unassembled WGS sequence"/>
</dbReference>
<organism evidence="3 4">
    <name type="scientific">Rehmannia glutinosa</name>
    <name type="common">Chinese foxglove</name>
    <dbReference type="NCBI Taxonomy" id="99300"/>
    <lineage>
        <taxon>Eukaryota</taxon>
        <taxon>Viridiplantae</taxon>
        <taxon>Streptophyta</taxon>
        <taxon>Embryophyta</taxon>
        <taxon>Tracheophyta</taxon>
        <taxon>Spermatophyta</taxon>
        <taxon>Magnoliopsida</taxon>
        <taxon>eudicotyledons</taxon>
        <taxon>Gunneridae</taxon>
        <taxon>Pentapetalae</taxon>
        <taxon>asterids</taxon>
        <taxon>lamiids</taxon>
        <taxon>Lamiales</taxon>
        <taxon>Orobanchaceae</taxon>
        <taxon>Rehmannieae</taxon>
        <taxon>Rehmannia</taxon>
    </lineage>
</organism>
<evidence type="ECO:0000313" key="3">
    <source>
        <dbReference type="EMBL" id="KAK6156416.1"/>
    </source>
</evidence>
<dbReference type="PROSITE" id="PS50004">
    <property type="entry name" value="C2"/>
    <property type="match status" value="1"/>
</dbReference>
<dbReference type="InterPro" id="IPR035892">
    <property type="entry name" value="C2_domain_sf"/>
</dbReference>